<dbReference type="GO" id="GO:0004751">
    <property type="term" value="F:ribose-5-phosphate isomerase activity"/>
    <property type="evidence" value="ECO:0007669"/>
    <property type="project" value="UniProtKB-EC"/>
</dbReference>
<evidence type="ECO:0000256" key="3">
    <source>
        <dbReference type="ARBA" id="ARBA00029734"/>
    </source>
</evidence>
<protein>
    <recommendedName>
        <fullName evidence="1">ribose-5-phosphate isomerase</fullName>
        <ecNumber evidence="1">5.3.1.6</ecNumber>
    </recommendedName>
    <alternativeName>
        <fullName evidence="3">Phosphoriboisomerase</fullName>
    </alternativeName>
</protein>
<gene>
    <name evidence="4" type="ORF">METZ01_LOCUS420045</name>
</gene>
<dbReference type="SUPFAM" id="SSF100950">
    <property type="entry name" value="NagB/RpiA/CoA transferase-like"/>
    <property type="match status" value="1"/>
</dbReference>
<dbReference type="PANTHER" id="PTHR11934">
    <property type="entry name" value="RIBOSE-5-PHOSPHATE ISOMERASE"/>
    <property type="match status" value="1"/>
</dbReference>
<reference evidence="4" key="1">
    <citation type="submission" date="2018-05" db="EMBL/GenBank/DDBJ databases">
        <authorList>
            <person name="Lanie J.A."/>
            <person name="Ng W.-L."/>
            <person name="Kazmierczak K.M."/>
            <person name="Andrzejewski T.M."/>
            <person name="Davidsen T.M."/>
            <person name="Wayne K.J."/>
            <person name="Tettelin H."/>
            <person name="Glass J.I."/>
            <person name="Rusch D."/>
            <person name="Podicherti R."/>
            <person name="Tsui H.-C.T."/>
            <person name="Winkler M.E."/>
        </authorList>
    </citation>
    <scope>NUCLEOTIDE SEQUENCE</scope>
</reference>
<dbReference type="Gene3D" id="3.40.50.1360">
    <property type="match status" value="1"/>
</dbReference>
<dbReference type="InterPro" id="IPR004788">
    <property type="entry name" value="Ribose5P_isomerase_type_A"/>
</dbReference>
<dbReference type="GO" id="GO:0005829">
    <property type="term" value="C:cytosol"/>
    <property type="evidence" value="ECO:0007669"/>
    <property type="project" value="TreeGrafter"/>
</dbReference>
<sequence length="116" mass="12423">MSHAKIRADEKALNYLKPKIHSKSILGIGTGSTVNCFIELLRSCPTLVKGVVSSSDASTRLLKEIGVDIFSLNDVDEIDFYIDGADEISNDLSLIKGGGGAHTKEKIIASASKNFL</sequence>
<evidence type="ECO:0000256" key="2">
    <source>
        <dbReference type="ARBA" id="ARBA00023235"/>
    </source>
</evidence>
<organism evidence="4">
    <name type="scientific">marine metagenome</name>
    <dbReference type="NCBI Taxonomy" id="408172"/>
    <lineage>
        <taxon>unclassified sequences</taxon>
        <taxon>metagenomes</taxon>
        <taxon>ecological metagenomes</taxon>
    </lineage>
</organism>
<dbReference type="EMBL" id="UINC01165670">
    <property type="protein sequence ID" value="SVD67191.1"/>
    <property type="molecule type" value="Genomic_DNA"/>
</dbReference>
<dbReference type="Pfam" id="PF06026">
    <property type="entry name" value="Rib_5-P_isom_A"/>
    <property type="match status" value="1"/>
</dbReference>
<dbReference type="GO" id="GO:0009052">
    <property type="term" value="P:pentose-phosphate shunt, non-oxidative branch"/>
    <property type="evidence" value="ECO:0007669"/>
    <property type="project" value="InterPro"/>
</dbReference>
<feature type="non-terminal residue" evidence="4">
    <location>
        <position position="116"/>
    </location>
</feature>
<name>A0A382XA47_9ZZZZ</name>
<evidence type="ECO:0000313" key="4">
    <source>
        <dbReference type="EMBL" id="SVD67191.1"/>
    </source>
</evidence>
<accession>A0A382XA47</accession>
<dbReference type="EC" id="5.3.1.6" evidence="1"/>
<dbReference type="AlphaFoldDB" id="A0A382XA47"/>
<keyword evidence="2" id="KW-0413">Isomerase</keyword>
<dbReference type="PANTHER" id="PTHR11934:SF0">
    <property type="entry name" value="RIBOSE-5-PHOSPHATE ISOMERASE"/>
    <property type="match status" value="1"/>
</dbReference>
<dbReference type="InterPro" id="IPR037171">
    <property type="entry name" value="NagB/RpiA_transferase-like"/>
</dbReference>
<evidence type="ECO:0000256" key="1">
    <source>
        <dbReference type="ARBA" id="ARBA00011959"/>
    </source>
</evidence>
<dbReference type="GO" id="GO:0006014">
    <property type="term" value="P:D-ribose metabolic process"/>
    <property type="evidence" value="ECO:0007669"/>
    <property type="project" value="TreeGrafter"/>
</dbReference>
<proteinExistence type="predicted"/>